<dbReference type="InterPro" id="IPR023410">
    <property type="entry name" value="14-3-3_domain"/>
</dbReference>
<dbReference type="EMBL" id="QGKY02001015">
    <property type="protein sequence ID" value="KAF2571663.1"/>
    <property type="molecule type" value="Genomic_DNA"/>
</dbReference>
<dbReference type="AlphaFoldDB" id="A0A8S9IQI6"/>
<dbReference type="InterPro" id="IPR000308">
    <property type="entry name" value="14-3-3"/>
</dbReference>
<feature type="domain" description="14-3-3" evidence="3">
    <location>
        <begin position="74"/>
        <end position="310"/>
    </location>
</feature>
<comment type="similarity">
    <text evidence="1">Belongs to the 14-3-3 family.</text>
</comment>
<evidence type="ECO:0000259" key="3">
    <source>
        <dbReference type="SMART" id="SM00101"/>
    </source>
</evidence>
<dbReference type="SUPFAM" id="SSF48445">
    <property type="entry name" value="14-3-3 protein"/>
    <property type="match status" value="1"/>
</dbReference>
<reference evidence="4" key="1">
    <citation type="submission" date="2019-12" db="EMBL/GenBank/DDBJ databases">
        <title>Genome sequencing and annotation of Brassica cretica.</title>
        <authorList>
            <person name="Studholme D.J."/>
            <person name="Sarris P.F."/>
        </authorList>
    </citation>
    <scope>NUCLEOTIDE SEQUENCE</scope>
    <source>
        <strain evidence="4">PFS-102/07</strain>
        <tissue evidence="4">Leaf</tissue>
    </source>
</reference>
<accession>A0A8S9IQI6</accession>
<dbReference type="SMART" id="SM00101">
    <property type="entry name" value="14_3_3"/>
    <property type="match status" value="1"/>
</dbReference>
<dbReference type="Pfam" id="PF00244">
    <property type="entry name" value="14-3-3"/>
    <property type="match status" value="1"/>
</dbReference>
<gene>
    <name evidence="4" type="ORF">F2Q70_00005303</name>
</gene>
<evidence type="ECO:0000256" key="1">
    <source>
        <dbReference type="ARBA" id="ARBA00006141"/>
    </source>
</evidence>
<organism evidence="4">
    <name type="scientific">Brassica cretica</name>
    <name type="common">Mustard</name>
    <dbReference type="NCBI Taxonomy" id="69181"/>
    <lineage>
        <taxon>Eukaryota</taxon>
        <taxon>Viridiplantae</taxon>
        <taxon>Streptophyta</taxon>
        <taxon>Embryophyta</taxon>
        <taxon>Tracheophyta</taxon>
        <taxon>Spermatophyta</taxon>
        <taxon>Magnoliopsida</taxon>
        <taxon>eudicotyledons</taxon>
        <taxon>Gunneridae</taxon>
        <taxon>Pentapetalae</taxon>
        <taxon>rosids</taxon>
        <taxon>malvids</taxon>
        <taxon>Brassicales</taxon>
        <taxon>Brassicaceae</taxon>
        <taxon>Brassiceae</taxon>
        <taxon>Brassica</taxon>
    </lineage>
</organism>
<protein>
    <recommendedName>
        <fullName evidence="3">14-3-3 domain-containing protein</fullName>
    </recommendedName>
</protein>
<evidence type="ECO:0000313" key="4">
    <source>
        <dbReference type="EMBL" id="KAF2571663.1"/>
    </source>
</evidence>
<dbReference type="Gene3D" id="1.20.190.20">
    <property type="entry name" value="14-3-3 domain"/>
    <property type="match status" value="1"/>
</dbReference>
<name>A0A8S9IQI6_BRACR</name>
<evidence type="ECO:0000256" key="2">
    <source>
        <dbReference type="SAM" id="MobiDB-lite"/>
    </source>
</evidence>
<feature type="region of interest" description="Disordered" evidence="2">
    <location>
        <begin position="1"/>
        <end position="50"/>
    </location>
</feature>
<feature type="compositionally biased region" description="Basic and acidic residues" evidence="2">
    <location>
        <begin position="35"/>
        <end position="50"/>
    </location>
</feature>
<proteinExistence type="inferred from homology"/>
<dbReference type="PRINTS" id="PR00305">
    <property type="entry name" value="1433ZETA"/>
</dbReference>
<comment type="caution">
    <text evidence="4">The sequence shown here is derived from an EMBL/GenBank/DDBJ whole genome shotgun (WGS) entry which is preliminary data.</text>
</comment>
<sequence length="420" mass="47830">MYFEIDDEEGKNLPGSCLLIDPPKDTKTPTNQNKSELRKERRCYPSQRATDRERVRRFPWSMRDTDRKIDVFPETEYLPGQVSQRAEQYNDMVEFMDKVAKTVDTAELTPEERNLLSIAYKNLIAGRRASLKRIRSIEKKETKNGNTDNVSFIKDHRVKIETEINNICDRIFNLIDSHLLPNASTDDSKVFYLKMKGDYHRYLSDSKTGAARVQAVKDTLEIYKSAQVIALNLPSTDIPRLGLALNLSLFYYETLMSTKVACLTAKEVCAYDAAITELHAVREESFDDTVLIMHLISDRVTYDAPGRIRGQKRGRKRGQRDGKQQNLKIMDMDTERFFKFASSRNILNPNNFPEVASSMQPFSFAKPDPGSLRVDISTSGLPANVFKNNKASTGLCTLNSPDLNFKGPRAHFESTHNSSS</sequence>
<dbReference type="InterPro" id="IPR036815">
    <property type="entry name" value="14-3-3_dom_sf"/>
</dbReference>
<dbReference type="PANTHER" id="PTHR18860">
    <property type="entry name" value="14-3-3 PROTEIN"/>
    <property type="match status" value="1"/>
</dbReference>